<evidence type="ECO:0000313" key="2">
    <source>
        <dbReference type="Proteomes" id="UP000265618"/>
    </source>
</evidence>
<comment type="caution">
    <text evidence="1">The sequence shown here is derived from an EMBL/GenBank/DDBJ whole genome shotgun (WGS) entry which is preliminary data.</text>
</comment>
<dbReference type="Proteomes" id="UP000265618">
    <property type="component" value="Unassembled WGS sequence"/>
</dbReference>
<dbReference type="GO" id="GO:0005737">
    <property type="term" value="C:cytoplasm"/>
    <property type="evidence" value="ECO:0007669"/>
    <property type="project" value="TreeGrafter"/>
</dbReference>
<dbReference type="OrthoDB" id="10251048at2759"/>
<dbReference type="PANTHER" id="PTHR19288">
    <property type="entry name" value="4-NITROPHENYLPHOSPHATASE-RELATED"/>
    <property type="match status" value="1"/>
</dbReference>
<dbReference type="InterPro" id="IPR023214">
    <property type="entry name" value="HAD_sf"/>
</dbReference>
<keyword evidence="2" id="KW-1185">Reference proteome</keyword>
<dbReference type="GO" id="GO:0016791">
    <property type="term" value="F:phosphatase activity"/>
    <property type="evidence" value="ECO:0007669"/>
    <property type="project" value="TreeGrafter"/>
</dbReference>
<protein>
    <submittedName>
        <fullName evidence="1">Uncharacterized protein</fullName>
    </submittedName>
</protein>
<dbReference type="Pfam" id="PF13242">
    <property type="entry name" value="Hydrolase_like"/>
    <property type="match status" value="1"/>
</dbReference>
<dbReference type="SUPFAM" id="SSF56784">
    <property type="entry name" value="HAD-like"/>
    <property type="match status" value="1"/>
</dbReference>
<accession>A0A9K3D805</accession>
<proteinExistence type="predicted"/>
<name>A0A9K3D805_9EUKA</name>
<gene>
    <name evidence="1" type="ORF">KIPB_012549</name>
</gene>
<dbReference type="PANTHER" id="PTHR19288:SF46">
    <property type="entry name" value="HALOACID DEHALOGENASE-LIKE HYDROLASE DOMAIN-CONTAINING PROTEIN 2"/>
    <property type="match status" value="1"/>
</dbReference>
<evidence type="ECO:0000313" key="1">
    <source>
        <dbReference type="EMBL" id="GIQ89932.1"/>
    </source>
</evidence>
<reference evidence="1 2" key="1">
    <citation type="journal article" date="2018" name="PLoS ONE">
        <title>The draft genome of Kipferlia bialata reveals reductive genome evolution in fornicate parasites.</title>
        <authorList>
            <person name="Tanifuji G."/>
            <person name="Takabayashi S."/>
            <person name="Kume K."/>
            <person name="Takagi M."/>
            <person name="Nakayama T."/>
            <person name="Kamikawa R."/>
            <person name="Inagaki Y."/>
            <person name="Hashimoto T."/>
        </authorList>
    </citation>
    <scope>NUCLEOTIDE SEQUENCE [LARGE SCALE GENOMIC DNA]</scope>
    <source>
        <strain evidence="1">NY0173</strain>
    </source>
</reference>
<dbReference type="EMBL" id="BDIP01005588">
    <property type="protein sequence ID" value="GIQ89932.1"/>
    <property type="molecule type" value="Genomic_DNA"/>
</dbReference>
<dbReference type="InterPro" id="IPR036412">
    <property type="entry name" value="HAD-like_sf"/>
</dbReference>
<organism evidence="1 2">
    <name type="scientific">Kipferlia bialata</name>
    <dbReference type="NCBI Taxonomy" id="797122"/>
    <lineage>
        <taxon>Eukaryota</taxon>
        <taxon>Metamonada</taxon>
        <taxon>Carpediemonas-like organisms</taxon>
        <taxon>Kipferlia</taxon>
    </lineage>
</organism>
<sequence>MADAERATYNSDLPEAVEGILCISALTDMWYENMQVCIDVLARGGVLNPECPPRDRVIPVVCGNPDLSYGTSHPLPRMAIGSVWDMIRHVLRTQFGVEQPIEFLGKPCDPIYECALARLQILTGYERYKTVYMIGDNPKSDVVGANRKGWVSIMVRTGIGRTVDVDSLCAAETPQIVVPDVYAGIKEIMKREGMA</sequence>
<dbReference type="AlphaFoldDB" id="A0A9K3D805"/>
<dbReference type="Gene3D" id="3.40.50.1000">
    <property type="entry name" value="HAD superfamily/HAD-like"/>
    <property type="match status" value="2"/>
</dbReference>